<keyword evidence="5" id="KW-1185">Reference proteome</keyword>
<accession>A0AAW0XS75</accession>
<keyword evidence="2" id="KW-0238">DNA-binding</keyword>
<gene>
    <name evidence="4" type="ORF">OTU49_000034</name>
</gene>
<name>A0AAW0XS75_CHEQU</name>
<dbReference type="AlphaFoldDB" id="A0AAW0XS75"/>
<protein>
    <recommendedName>
        <fullName evidence="6">HMG box domain-containing protein</fullName>
    </recommendedName>
</protein>
<evidence type="ECO:0000256" key="1">
    <source>
        <dbReference type="ARBA" id="ARBA00004123"/>
    </source>
</evidence>
<keyword evidence="3" id="KW-0539">Nucleus</keyword>
<dbReference type="GO" id="GO:0005634">
    <property type="term" value="C:nucleus"/>
    <property type="evidence" value="ECO:0007669"/>
    <property type="project" value="UniProtKB-SubCell"/>
</dbReference>
<dbReference type="Proteomes" id="UP001445076">
    <property type="component" value="Unassembled WGS sequence"/>
</dbReference>
<evidence type="ECO:0000313" key="5">
    <source>
        <dbReference type="Proteomes" id="UP001445076"/>
    </source>
</evidence>
<comment type="caution">
    <text evidence="4">The sequence shown here is derived from an EMBL/GenBank/DDBJ whole genome shotgun (WGS) entry which is preliminary data.</text>
</comment>
<evidence type="ECO:0000256" key="3">
    <source>
        <dbReference type="ARBA" id="ARBA00023242"/>
    </source>
</evidence>
<dbReference type="PANTHER" id="PTHR46318">
    <property type="entry name" value="UPSTREAM BINDING TRANSCRIPTION FACTOR"/>
    <property type="match status" value="1"/>
</dbReference>
<comment type="subcellular location">
    <subcellularLocation>
        <location evidence="1">Nucleus</location>
    </subcellularLocation>
</comment>
<dbReference type="PANTHER" id="PTHR46318:SF6">
    <property type="entry name" value="CHROMOSOME UNDETERMINED SCAFFOLD_121, WHOLE GENOME SHOTGUN SEQUENCE"/>
    <property type="match status" value="1"/>
</dbReference>
<evidence type="ECO:0008006" key="6">
    <source>
        <dbReference type="Google" id="ProtNLM"/>
    </source>
</evidence>
<feature type="non-terminal residue" evidence="4">
    <location>
        <position position="317"/>
    </location>
</feature>
<evidence type="ECO:0000313" key="4">
    <source>
        <dbReference type="EMBL" id="KAK8745820.1"/>
    </source>
</evidence>
<dbReference type="InterPro" id="IPR051762">
    <property type="entry name" value="UBF1"/>
</dbReference>
<dbReference type="GO" id="GO:0003677">
    <property type="term" value="F:DNA binding"/>
    <property type="evidence" value="ECO:0007669"/>
    <property type="project" value="UniProtKB-KW"/>
</dbReference>
<reference evidence="4 5" key="1">
    <citation type="journal article" date="2024" name="BMC Genomics">
        <title>Genome assembly of redclaw crayfish (Cherax quadricarinatus) provides insights into its immune adaptation and hypoxia tolerance.</title>
        <authorList>
            <person name="Liu Z."/>
            <person name="Zheng J."/>
            <person name="Li H."/>
            <person name="Fang K."/>
            <person name="Wang S."/>
            <person name="He J."/>
            <person name="Zhou D."/>
            <person name="Weng S."/>
            <person name="Chi M."/>
            <person name="Gu Z."/>
            <person name="He J."/>
            <person name="Li F."/>
            <person name="Wang M."/>
        </authorList>
    </citation>
    <scope>NUCLEOTIDE SEQUENCE [LARGE SCALE GENOMIC DNA]</scope>
    <source>
        <strain evidence="4">ZL_2023a</strain>
    </source>
</reference>
<dbReference type="InterPro" id="IPR036910">
    <property type="entry name" value="HMG_box_dom_sf"/>
</dbReference>
<evidence type="ECO:0000256" key="2">
    <source>
        <dbReference type="ARBA" id="ARBA00023125"/>
    </source>
</evidence>
<dbReference type="EMBL" id="JARKIK010000018">
    <property type="protein sequence ID" value="KAK8745820.1"/>
    <property type="molecule type" value="Genomic_DNA"/>
</dbReference>
<sequence>MSETSGYSPRQMCHPERKKIFEPIPWTVKDICTLITRMKQILCKLDNKSCVFALKKVDWEQVSFSPYSAKDCETKFRYILQKIGAVKTMSVVLSEIESKAINGEFNDHLILAPRNMFIKDFIERRKDISPLKLFPEAAQAWKKLAQTEKDKYINYYIETKKKFIKRGDEPPPLPKTPFELFYDDRCQKKGKQNLEFKKLSRKKYLSLKPTKKLKYIKTAAVELYTYEVEAAKYRQNHPNWTVPIIRGPSKKETEMYLLHLGMPLRPPSTSFFLFYYEKKAEGLFSKVSAPMKKFVAAKTFRNLPDDEKMDYKRKFKK</sequence>
<proteinExistence type="predicted"/>
<organism evidence="4 5">
    <name type="scientific">Cherax quadricarinatus</name>
    <name type="common">Australian red claw crayfish</name>
    <dbReference type="NCBI Taxonomy" id="27406"/>
    <lineage>
        <taxon>Eukaryota</taxon>
        <taxon>Metazoa</taxon>
        <taxon>Ecdysozoa</taxon>
        <taxon>Arthropoda</taxon>
        <taxon>Crustacea</taxon>
        <taxon>Multicrustacea</taxon>
        <taxon>Malacostraca</taxon>
        <taxon>Eumalacostraca</taxon>
        <taxon>Eucarida</taxon>
        <taxon>Decapoda</taxon>
        <taxon>Pleocyemata</taxon>
        <taxon>Astacidea</taxon>
        <taxon>Parastacoidea</taxon>
        <taxon>Parastacidae</taxon>
        <taxon>Cherax</taxon>
    </lineage>
</organism>
<dbReference type="SUPFAM" id="SSF47095">
    <property type="entry name" value="HMG-box"/>
    <property type="match status" value="3"/>
</dbReference>